<feature type="compositionally biased region" description="Gly residues" evidence="2">
    <location>
        <begin position="600"/>
        <end position="611"/>
    </location>
</feature>
<evidence type="ECO:0000313" key="5">
    <source>
        <dbReference type="EMBL" id="MFD2409807.1"/>
    </source>
</evidence>
<sequence>MNLKSKRKLLSVTAGLVLLTNSIAVHPAEAATGNSLTGLPAAPAWGHFVDTYKNNTPVNTAVYSNPSIGVLSGFLDLWTPGATWDTGTKLNNDVLDYNIQYVADLSKTRTPAEEEAAYYDDRRNQTYGAVDGLGPLSEVYRTMSGTYTTINSIPDDTTTVKYNDGNDTNKGGDSNSSLGKMVDLIGIIRGNYASTSQAKNFYSYMRPFRWKDTSVIVPSLLSARSKTPATDGGFPSGHTNASYLAALALAYSVPERFQELMTRASEMGNNRVVAGMHSPLDVMGGRVTAMAFAAGALTDPDNAALKQAAYTQAHEVLLTQTGTAEDRFTDYAKNKAQYIQRLTYGFPQIHSTTEPAVAPKGAEVLLETRLPYLSADQRRAVLVTTALPSGYPLLDDPEGWGRLNLFAAADGYGAFAEHVTVAMDAAKGGFHAADRWRNDISGTGGLTKEGTGTLKLAGSNTYSGGTEVNAGVLEGDSATAFGKGNVTNTGGSVVENVYGKIVIEGSFTQASAGTLVLGLTGANDILEVKGAVKADGKLKVNFGNSYVPGSGLIPLLTHGVSQRSGQFTSVQVEGLPSKYNAQVMYLSDQIALSITDTTSGGTGGGNPGGTPGTPAGNTGTLPGTTGTTPGNGSTTSAEPEKQPQSGVNPFQSGVVSREAVYKTVTEAIAATKNQSISFKDTAGHWGSSTIATAVKLQIISGYADGSFRPDAPVTRAEFAAMIARSFGIGTTSAASKFGDTASNWAAGYIGALADKGIVTGYADGSFKPGATITRAEMVTIIGRVLDLGVLQTGTPASFKDVSSSYWAANAIRQATSANLVKGISASAFAPKSQATRAEAVAVIIRALESDSSVKSLIAGL</sequence>
<dbReference type="InterPro" id="IPR036938">
    <property type="entry name" value="PAP2/HPO_sf"/>
</dbReference>
<dbReference type="NCBIfam" id="TIGR02601">
    <property type="entry name" value="autotrns_rpt"/>
    <property type="match status" value="1"/>
</dbReference>
<dbReference type="SUPFAM" id="SSF48317">
    <property type="entry name" value="Acid phosphatase/Vanadium-dependent haloperoxidase"/>
    <property type="match status" value="1"/>
</dbReference>
<accession>A0ABW5F7U1</accession>
<dbReference type="Pfam" id="PF01569">
    <property type="entry name" value="PAP2"/>
    <property type="match status" value="1"/>
</dbReference>
<evidence type="ECO:0000256" key="3">
    <source>
        <dbReference type="SAM" id="SignalP"/>
    </source>
</evidence>
<organism evidence="5 6">
    <name type="scientific">Paenibacillus rhizoplanae</name>
    <dbReference type="NCBI Taxonomy" id="1917181"/>
    <lineage>
        <taxon>Bacteria</taxon>
        <taxon>Bacillati</taxon>
        <taxon>Bacillota</taxon>
        <taxon>Bacilli</taxon>
        <taxon>Bacillales</taxon>
        <taxon>Paenibacillaceae</taxon>
        <taxon>Paenibacillus</taxon>
    </lineage>
</organism>
<feature type="signal peptide" evidence="3">
    <location>
        <begin position="1"/>
        <end position="30"/>
    </location>
</feature>
<dbReference type="EMBL" id="JBHUKY010000019">
    <property type="protein sequence ID" value="MFD2409807.1"/>
    <property type="molecule type" value="Genomic_DNA"/>
</dbReference>
<dbReference type="Proteomes" id="UP001597448">
    <property type="component" value="Unassembled WGS sequence"/>
</dbReference>
<evidence type="ECO:0000256" key="2">
    <source>
        <dbReference type="SAM" id="MobiDB-lite"/>
    </source>
</evidence>
<feature type="compositionally biased region" description="Polar residues" evidence="2">
    <location>
        <begin position="642"/>
        <end position="651"/>
    </location>
</feature>
<dbReference type="PANTHER" id="PTHR43308:SF5">
    <property type="entry name" value="S-LAYER PROTEIN _ PEPTIDOGLYCAN ENDO-BETA-N-ACETYLGLUCOSAMINIDASE"/>
    <property type="match status" value="1"/>
</dbReference>
<dbReference type="InterPro" id="IPR001119">
    <property type="entry name" value="SLH_dom"/>
</dbReference>
<protein>
    <submittedName>
        <fullName evidence="5">S-layer homology domain-containing protein</fullName>
    </submittedName>
</protein>
<dbReference type="PANTHER" id="PTHR43308">
    <property type="entry name" value="OUTER MEMBRANE PROTEIN ALPHA-RELATED"/>
    <property type="match status" value="1"/>
</dbReference>
<name>A0ABW5F7U1_9BACL</name>
<keyword evidence="6" id="KW-1185">Reference proteome</keyword>
<dbReference type="InterPro" id="IPR013425">
    <property type="entry name" value="Autotrns_rpt"/>
</dbReference>
<feature type="chain" id="PRO_5046362032" evidence="3">
    <location>
        <begin position="31"/>
        <end position="860"/>
    </location>
</feature>
<dbReference type="PROSITE" id="PS51272">
    <property type="entry name" value="SLH"/>
    <property type="match status" value="3"/>
</dbReference>
<keyword evidence="1 3" id="KW-0732">Signal</keyword>
<comment type="caution">
    <text evidence="5">The sequence shown here is derived from an EMBL/GenBank/DDBJ whole genome shotgun (WGS) entry which is preliminary data.</text>
</comment>
<dbReference type="InterPro" id="IPR051465">
    <property type="entry name" value="Cell_Envelope_Struct_Comp"/>
</dbReference>
<evidence type="ECO:0000256" key="1">
    <source>
        <dbReference type="ARBA" id="ARBA00022729"/>
    </source>
</evidence>
<dbReference type="RefSeq" id="WP_379254258.1">
    <property type="nucleotide sequence ID" value="NZ_JBHSVQ010000001.1"/>
</dbReference>
<feature type="domain" description="SLH" evidence="4">
    <location>
        <begin position="673"/>
        <end position="736"/>
    </location>
</feature>
<dbReference type="Pfam" id="PF00395">
    <property type="entry name" value="SLH"/>
    <property type="match status" value="3"/>
</dbReference>
<dbReference type="Gene3D" id="1.20.144.10">
    <property type="entry name" value="Phosphatidic acid phosphatase type 2/haloperoxidase"/>
    <property type="match status" value="1"/>
</dbReference>
<feature type="compositionally biased region" description="Low complexity" evidence="2">
    <location>
        <begin position="612"/>
        <end position="636"/>
    </location>
</feature>
<proteinExistence type="predicted"/>
<evidence type="ECO:0000259" key="4">
    <source>
        <dbReference type="PROSITE" id="PS51272"/>
    </source>
</evidence>
<evidence type="ECO:0000313" key="6">
    <source>
        <dbReference type="Proteomes" id="UP001597448"/>
    </source>
</evidence>
<dbReference type="InterPro" id="IPR001011">
    <property type="entry name" value="Acid_Pase_classA_bac"/>
</dbReference>
<feature type="domain" description="SLH" evidence="4">
    <location>
        <begin position="796"/>
        <end position="857"/>
    </location>
</feature>
<feature type="domain" description="SLH" evidence="4">
    <location>
        <begin position="737"/>
        <end position="795"/>
    </location>
</feature>
<reference evidence="6" key="1">
    <citation type="journal article" date="2019" name="Int. J. Syst. Evol. Microbiol.">
        <title>The Global Catalogue of Microorganisms (GCM) 10K type strain sequencing project: providing services to taxonomists for standard genome sequencing and annotation.</title>
        <authorList>
            <consortium name="The Broad Institute Genomics Platform"/>
            <consortium name="The Broad Institute Genome Sequencing Center for Infectious Disease"/>
            <person name="Wu L."/>
            <person name="Ma J."/>
        </authorList>
    </citation>
    <scope>NUCLEOTIDE SEQUENCE [LARGE SCALE GENOMIC DNA]</scope>
    <source>
        <strain evidence="6">CCM 8725</strain>
    </source>
</reference>
<feature type="region of interest" description="Disordered" evidence="2">
    <location>
        <begin position="596"/>
        <end position="651"/>
    </location>
</feature>
<dbReference type="CDD" id="cd03397">
    <property type="entry name" value="PAP2_acid_phosphatase"/>
    <property type="match status" value="1"/>
</dbReference>
<gene>
    <name evidence="5" type="ORF">ACFSX3_07990</name>
</gene>
<dbReference type="Pfam" id="PF12951">
    <property type="entry name" value="PATR"/>
    <property type="match status" value="1"/>
</dbReference>
<dbReference type="SMART" id="SM00014">
    <property type="entry name" value="acidPPc"/>
    <property type="match status" value="1"/>
</dbReference>
<dbReference type="InterPro" id="IPR000326">
    <property type="entry name" value="PAP2/HPO"/>
</dbReference>